<sequence length="97" mass="11498">MSEQEVQTNVKMDEQPDYKKLYEEAQNRLNQIKLQISCYAVLKDEYVHPSLHDDFIDLAERIGIKKEEDFTELVRFYQDHADLSRVKSDSPASKYLK</sequence>
<evidence type="ECO:0000313" key="1">
    <source>
        <dbReference type="EMBL" id="KOO40025.1"/>
    </source>
</evidence>
<accession>A0A0M0KML8</accession>
<gene>
    <name evidence="1" type="ORF">AMD02_15115</name>
</gene>
<dbReference type="RefSeq" id="WP_053431873.1">
    <property type="nucleotide sequence ID" value="NZ_CP040441.1"/>
</dbReference>
<reference evidence="1" key="1">
    <citation type="submission" date="2015-08" db="EMBL/GenBank/DDBJ databases">
        <title>Complete DNA Sequence of Pseudomonas syringae pv. actinidiae, the Causal Agent of Kiwifruit Canker Disease.</title>
        <authorList>
            <person name="Rikkerink E.H.A."/>
            <person name="Fineran P.C."/>
        </authorList>
    </citation>
    <scope>NUCLEOTIDE SEQUENCE</scope>
    <source>
        <strain evidence="1">DSM 13666</strain>
    </source>
</reference>
<dbReference type="EMBL" id="LILD01000001">
    <property type="protein sequence ID" value="KOO40025.1"/>
    <property type="molecule type" value="Genomic_DNA"/>
</dbReference>
<name>A0A0M0KML8_ALKHA</name>
<protein>
    <submittedName>
        <fullName evidence="1">Uncharacterized protein</fullName>
    </submittedName>
</protein>
<proteinExistence type="predicted"/>
<comment type="caution">
    <text evidence="1">The sequence shown here is derived from an EMBL/GenBank/DDBJ whole genome shotgun (WGS) entry which is preliminary data.</text>
</comment>
<dbReference type="PATRIC" id="fig|136160.3.peg.3504"/>
<dbReference type="GeneID" id="87596544"/>
<dbReference type="AlphaFoldDB" id="A0A0M0KML8"/>
<organism evidence="1">
    <name type="scientific">Halalkalibacterium halodurans</name>
    <name type="common">Bacillus halodurans</name>
    <dbReference type="NCBI Taxonomy" id="86665"/>
    <lineage>
        <taxon>Bacteria</taxon>
        <taxon>Bacillati</taxon>
        <taxon>Bacillota</taxon>
        <taxon>Bacilli</taxon>
        <taxon>Bacillales</taxon>
        <taxon>Bacillaceae</taxon>
        <taxon>Halalkalibacterium (ex Joshi et al. 2022)</taxon>
    </lineage>
</organism>